<dbReference type="RefSeq" id="WP_026557573.1">
    <property type="nucleotide sequence ID" value="NZ_BJOD01000013.1"/>
</dbReference>
<proteinExistence type="predicted"/>
<dbReference type="Proteomes" id="UP000317180">
    <property type="component" value="Unassembled WGS sequence"/>
</dbReference>
<dbReference type="AlphaFoldDB" id="A0A3M8AR50"/>
<evidence type="ECO:0000313" key="4">
    <source>
        <dbReference type="Proteomes" id="UP000276178"/>
    </source>
</evidence>
<evidence type="ECO:0000313" key="5">
    <source>
        <dbReference type="Proteomes" id="UP000317180"/>
    </source>
</evidence>
<keyword evidence="1" id="KW-1133">Transmembrane helix</keyword>
<feature type="transmembrane region" description="Helical" evidence="1">
    <location>
        <begin position="40"/>
        <end position="57"/>
    </location>
</feature>
<dbReference type="EMBL" id="BJOD01000013">
    <property type="protein sequence ID" value="GED25502.1"/>
    <property type="molecule type" value="Genomic_DNA"/>
</dbReference>
<dbReference type="EMBL" id="RHHN01000047">
    <property type="protein sequence ID" value="RNB53553.1"/>
    <property type="molecule type" value="Genomic_DNA"/>
</dbReference>
<name>A0A3M8AR50_9BACL</name>
<sequence>MDNLFVWLFLGPFMYSIELGGPIIGLIVTGCMWAVFGFRGWPTFGAAFLTSFLYYMIAVPSSTMLGSLLIIKAAMAVHSALLLTLIMWLFDKVMKRYRRKQAAGNEPLEK</sequence>
<dbReference type="OrthoDB" id="2468144at2"/>
<feature type="transmembrane region" description="Helical" evidence="1">
    <location>
        <begin position="6"/>
        <end position="28"/>
    </location>
</feature>
<reference evidence="3 4" key="1">
    <citation type="submission" date="2018-10" db="EMBL/GenBank/DDBJ databases">
        <title>Phylogenomics of Brevibacillus.</title>
        <authorList>
            <person name="Dunlap C."/>
        </authorList>
    </citation>
    <scope>NUCLEOTIDE SEQUENCE [LARGE SCALE GENOMIC DNA]</scope>
    <source>
        <strain evidence="3 4">NRRL NRS 1219</strain>
    </source>
</reference>
<evidence type="ECO:0000313" key="3">
    <source>
        <dbReference type="EMBL" id="RNB53553.1"/>
    </source>
</evidence>
<protein>
    <submittedName>
        <fullName evidence="3">Uncharacterized protein</fullName>
    </submittedName>
</protein>
<dbReference type="Proteomes" id="UP000276178">
    <property type="component" value="Unassembled WGS sequence"/>
</dbReference>
<feature type="transmembrane region" description="Helical" evidence="1">
    <location>
        <begin position="69"/>
        <end position="90"/>
    </location>
</feature>
<comment type="caution">
    <text evidence="3">The sequence shown here is derived from an EMBL/GenBank/DDBJ whole genome shotgun (WGS) entry which is preliminary data.</text>
</comment>
<evidence type="ECO:0000256" key="1">
    <source>
        <dbReference type="SAM" id="Phobius"/>
    </source>
</evidence>
<reference evidence="2 5" key="2">
    <citation type="submission" date="2019-06" db="EMBL/GenBank/DDBJ databases">
        <title>Whole genome shotgun sequence of Brevibacillus agri NBRC 15538.</title>
        <authorList>
            <person name="Hosoyama A."/>
            <person name="Uohara A."/>
            <person name="Ohji S."/>
            <person name="Ichikawa N."/>
        </authorList>
    </citation>
    <scope>NUCLEOTIDE SEQUENCE [LARGE SCALE GENOMIC DNA]</scope>
    <source>
        <strain evidence="2 5">NBRC 15538</strain>
    </source>
</reference>
<keyword evidence="1" id="KW-0472">Membrane</keyword>
<accession>A0A3M8AR50</accession>
<gene>
    <name evidence="2" type="ORF">BAG01nite_16040</name>
    <name evidence="3" type="ORF">EB820_15740</name>
</gene>
<keyword evidence="5" id="KW-1185">Reference proteome</keyword>
<dbReference type="GeneID" id="82809609"/>
<organism evidence="3 4">
    <name type="scientific">Brevibacillus agri</name>
    <dbReference type="NCBI Taxonomy" id="51101"/>
    <lineage>
        <taxon>Bacteria</taxon>
        <taxon>Bacillati</taxon>
        <taxon>Bacillota</taxon>
        <taxon>Bacilli</taxon>
        <taxon>Bacillales</taxon>
        <taxon>Paenibacillaceae</taxon>
        <taxon>Brevibacillus</taxon>
    </lineage>
</organism>
<evidence type="ECO:0000313" key="2">
    <source>
        <dbReference type="EMBL" id="GED25502.1"/>
    </source>
</evidence>
<keyword evidence="1" id="KW-0812">Transmembrane</keyword>